<reference evidence="2 3" key="1">
    <citation type="submission" date="2020-06" db="EMBL/GenBank/DDBJ databases">
        <title>Altererythrobacter sp. HHU K3-1.</title>
        <authorList>
            <person name="Zhang D."/>
            <person name="Xue H."/>
        </authorList>
    </citation>
    <scope>NUCLEOTIDE SEQUENCE [LARGE SCALE GENOMIC DNA]</scope>
    <source>
        <strain evidence="2 3">HHU K3-1</strain>
    </source>
</reference>
<accession>A0A850H0Z4</accession>
<dbReference type="AlphaFoldDB" id="A0A850H0Z4"/>
<keyword evidence="3" id="KW-1185">Reference proteome</keyword>
<proteinExistence type="predicted"/>
<keyword evidence="2" id="KW-0255">Endonuclease</keyword>
<dbReference type="SUPFAM" id="SSF54060">
    <property type="entry name" value="His-Me finger endonucleases"/>
    <property type="match status" value="1"/>
</dbReference>
<dbReference type="InterPro" id="IPR003615">
    <property type="entry name" value="HNH_nuc"/>
</dbReference>
<dbReference type="GO" id="GO:0004519">
    <property type="term" value="F:endonuclease activity"/>
    <property type="evidence" value="ECO:0007669"/>
    <property type="project" value="UniProtKB-KW"/>
</dbReference>
<dbReference type="InterPro" id="IPR044925">
    <property type="entry name" value="His-Me_finger_sf"/>
</dbReference>
<dbReference type="Proteomes" id="UP000561438">
    <property type="component" value="Unassembled WGS sequence"/>
</dbReference>
<comment type="caution">
    <text evidence="2">The sequence shown here is derived from an EMBL/GenBank/DDBJ whole genome shotgun (WGS) entry which is preliminary data.</text>
</comment>
<sequence length="181" mass="20719">MNKEKRIEKILPFWVTYNPHTGQFTFGSPPSHFFRDHITEAAWRAKYQGKPAGSLKRDGRVYLSIDRVKIFAHRAAWFLHYGHWPKQQIDHINGDSSDNRIVNLRDVSGSINRMNQRRRSDNTSGVTGVIYHSGHRKWTAQICVRGKRRQIGTFPSKEAAIAARLSEQQRLGFGPNHGASA</sequence>
<dbReference type="EMBL" id="JABWGV010000001">
    <property type="protein sequence ID" value="NVD44366.1"/>
    <property type="molecule type" value="Genomic_DNA"/>
</dbReference>
<dbReference type="InterPro" id="IPR016177">
    <property type="entry name" value="DNA-bd_dom_sf"/>
</dbReference>
<evidence type="ECO:0000313" key="2">
    <source>
        <dbReference type="EMBL" id="NVD44366.1"/>
    </source>
</evidence>
<protein>
    <submittedName>
        <fullName evidence="2">HNH endonuclease</fullName>
    </submittedName>
</protein>
<evidence type="ECO:0000259" key="1">
    <source>
        <dbReference type="Pfam" id="PF13392"/>
    </source>
</evidence>
<gene>
    <name evidence="2" type="ORF">HUV48_04975</name>
</gene>
<dbReference type="RefSeq" id="WP_176266608.1">
    <property type="nucleotide sequence ID" value="NZ_JABWGV010000001.1"/>
</dbReference>
<dbReference type="GO" id="GO:0003677">
    <property type="term" value="F:DNA binding"/>
    <property type="evidence" value="ECO:0007669"/>
    <property type="project" value="InterPro"/>
</dbReference>
<name>A0A850H0Z4_9SPHN</name>
<dbReference type="Gene3D" id="1.20.5.2050">
    <property type="match status" value="1"/>
</dbReference>
<evidence type="ECO:0000313" key="3">
    <source>
        <dbReference type="Proteomes" id="UP000561438"/>
    </source>
</evidence>
<feature type="domain" description="HNH nuclease" evidence="1">
    <location>
        <begin position="71"/>
        <end position="113"/>
    </location>
</feature>
<keyword evidence="2" id="KW-0540">Nuclease</keyword>
<dbReference type="Pfam" id="PF13392">
    <property type="entry name" value="HNH_3"/>
    <property type="match status" value="1"/>
</dbReference>
<organism evidence="2 3">
    <name type="scientific">Qipengyuania atrilutea</name>
    <dbReference type="NCBI Taxonomy" id="2744473"/>
    <lineage>
        <taxon>Bacteria</taxon>
        <taxon>Pseudomonadati</taxon>
        <taxon>Pseudomonadota</taxon>
        <taxon>Alphaproteobacteria</taxon>
        <taxon>Sphingomonadales</taxon>
        <taxon>Erythrobacteraceae</taxon>
        <taxon>Qipengyuania</taxon>
    </lineage>
</organism>
<dbReference type="SUPFAM" id="SSF54171">
    <property type="entry name" value="DNA-binding domain"/>
    <property type="match status" value="1"/>
</dbReference>
<keyword evidence="2" id="KW-0378">Hydrolase</keyword>
<dbReference type="Gene3D" id="3.90.75.20">
    <property type="match status" value="1"/>
</dbReference>